<evidence type="ECO:0000256" key="6">
    <source>
        <dbReference type="SAM" id="Phobius"/>
    </source>
</evidence>
<sequence>MLLNSMEVIGTLSQGMIYAILALGVFLSFRTLNIPDLTVDGSVVTGAAVSAVVCSLNGNPLLGLFLAFIAGCMAGSVTALLNTKLKIQPLLAGILVMLALYSVNLHIMGKPNISLTMNNTIYKSAAKVLPETYSAIMVGFVFLVLIIIAFYFFLKTRLGFALRATGDNEDMVRSYAIDSEKMKILGLALSNGFVGLAGGLLAQYQSFADTTMGTGMVVIGLASVILGEAIFGTKSLFRRLIAVSLGAILYRFAITYAFHLGLPVNDLKLVSAVIVIGALAIGTFSESFPFKLVIGKKEV</sequence>
<evidence type="ECO:0000256" key="1">
    <source>
        <dbReference type="ARBA" id="ARBA00004651"/>
    </source>
</evidence>
<name>A0A939D8P0_CLOAM</name>
<evidence type="ECO:0000313" key="7">
    <source>
        <dbReference type="EMBL" id="MBN7773181.1"/>
    </source>
</evidence>
<dbReference type="GO" id="GO:0022857">
    <property type="term" value="F:transmembrane transporter activity"/>
    <property type="evidence" value="ECO:0007669"/>
    <property type="project" value="InterPro"/>
</dbReference>
<accession>A0A939D8P0</accession>
<comment type="caution">
    <text evidence="7">The sequence shown here is derived from an EMBL/GenBank/DDBJ whole genome shotgun (WGS) entry which is preliminary data.</text>
</comment>
<feature type="transmembrane region" description="Helical" evidence="6">
    <location>
        <begin position="133"/>
        <end position="154"/>
    </location>
</feature>
<dbReference type="CDD" id="cd06574">
    <property type="entry name" value="TM_PBP1_branched-chain-AA_like"/>
    <property type="match status" value="1"/>
</dbReference>
<evidence type="ECO:0000256" key="2">
    <source>
        <dbReference type="ARBA" id="ARBA00022475"/>
    </source>
</evidence>
<dbReference type="RefSeq" id="WP_206582013.1">
    <property type="nucleotide sequence ID" value="NZ_JAFJZZ010000002.1"/>
</dbReference>
<organism evidence="7 8">
    <name type="scientific">Clostridium aminobutyricum</name>
    <dbReference type="NCBI Taxonomy" id="33953"/>
    <lineage>
        <taxon>Bacteria</taxon>
        <taxon>Bacillati</taxon>
        <taxon>Bacillota</taxon>
        <taxon>Clostridia</taxon>
        <taxon>Eubacteriales</taxon>
        <taxon>Clostridiaceae</taxon>
        <taxon>Clostridium</taxon>
    </lineage>
</organism>
<feature type="transmembrane region" description="Helical" evidence="6">
    <location>
        <begin position="12"/>
        <end position="29"/>
    </location>
</feature>
<evidence type="ECO:0000256" key="5">
    <source>
        <dbReference type="ARBA" id="ARBA00023136"/>
    </source>
</evidence>
<dbReference type="EMBL" id="JAFJZZ010000002">
    <property type="protein sequence ID" value="MBN7773181.1"/>
    <property type="molecule type" value="Genomic_DNA"/>
</dbReference>
<feature type="transmembrane region" description="Helical" evidence="6">
    <location>
        <begin position="184"/>
        <end position="204"/>
    </location>
</feature>
<keyword evidence="2" id="KW-1003">Cell membrane</keyword>
<reference evidence="7" key="1">
    <citation type="submission" date="2021-02" db="EMBL/GenBank/DDBJ databases">
        <title>Abyssanaerobacter marinus gen.nov., sp., nov, anaerobic bacterium isolated from the Onnuri vent field of Indian Ocean and suggestion of Mogibacteriaceae fam. nov., and proposal of reclassification of ambiguous this family's genus member.</title>
        <authorList>
            <person name="Kim Y.J."/>
            <person name="Yang J.-A."/>
        </authorList>
    </citation>
    <scope>NUCLEOTIDE SEQUENCE</scope>
    <source>
        <strain evidence="7">DSM 2634</strain>
    </source>
</reference>
<dbReference type="PANTHER" id="PTHR32196:SF69">
    <property type="entry name" value="BRANCHED-CHAIN AMINO ACID TRANSPORT SYSTEM, PERMEASE PROTEIN"/>
    <property type="match status" value="1"/>
</dbReference>
<dbReference type="GO" id="GO:0005886">
    <property type="term" value="C:plasma membrane"/>
    <property type="evidence" value="ECO:0007669"/>
    <property type="project" value="UniProtKB-SubCell"/>
</dbReference>
<feature type="transmembrane region" description="Helical" evidence="6">
    <location>
        <begin position="210"/>
        <end position="231"/>
    </location>
</feature>
<protein>
    <submittedName>
        <fullName evidence="7">ABC transporter permease</fullName>
    </submittedName>
</protein>
<dbReference type="PANTHER" id="PTHR32196">
    <property type="entry name" value="ABC TRANSPORTER PERMEASE PROTEIN YPHD-RELATED-RELATED"/>
    <property type="match status" value="1"/>
</dbReference>
<keyword evidence="3 6" id="KW-0812">Transmembrane</keyword>
<keyword evidence="5 6" id="KW-0472">Membrane</keyword>
<comment type="subcellular location">
    <subcellularLocation>
        <location evidence="1">Cell membrane</location>
        <topology evidence="1">Multi-pass membrane protein</topology>
    </subcellularLocation>
</comment>
<dbReference type="Pfam" id="PF02653">
    <property type="entry name" value="BPD_transp_2"/>
    <property type="match status" value="1"/>
</dbReference>
<feature type="transmembrane region" description="Helical" evidence="6">
    <location>
        <begin position="64"/>
        <end position="83"/>
    </location>
</feature>
<feature type="transmembrane region" description="Helical" evidence="6">
    <location>
        <begin position="240"/>
        <end position="258"/>
    </location>
</feature>
<dbReference type="InterPro" id="IPR001851">
    <property type="entry name" value="ABC_transp_permease"/>
</dbReference>
<gene>
    <name evidence="7" type="ORF">JYB65_07390</name>
</gene>
<proteinExistence type="predicted"/>
<evidence type="ECO:0000256" key="3">
    <source>
        <dbReference type="ARBA" id="ARBA00022692"/>
    </source>
</evidence>
<evidence type="ECO:0000313" key="8">
    <source>
        <dbReference type="Proteomes" id="UP000664545"/>
    </source>
</evidence>
<keyword evidence="8" id="KW-1185">Reference proteome</keyword>
<dbReference type="Proteomes" id="UP000664545">
    <property type="component" value="Unassembled WGS sequence"/>
</dbReference>
<feature type="transmembrane region" description="Helical" evidence="6">
    <location>
        <begin position="90"/>
        <end position="109"/>
    </location>
</feature>
<keyword evidence="4 6" id="KW-1133">Transmembrane helix</keyword>
<evidence type="ECO:0000256" key="4">
    <source>
        <dbReference type="ARBA" id="ARBA00022989"/>
    </source>
</evidence>
<feature type="transmembrane region" description="Helical" evidence="6">
    <location>
        <begin position="270"/>
        <end position="294"/>
    </location>
</feature>
<dbReference type="AlphaFoldDB" id="A0A939D8P0"/>